<reference evidence="2 3" key="1">
    <citation type="submission" date="2021-01" db="EMBL/GenBank/DDBJ databases">
        <title>WGS of actinomycetes isolated from Thailand.</title>
        <authorList>
            <person name="Thawai C."/>
        </authorList>
    </citation>
    <scope>NUCLEOTIDE SEQUENCE [LARGE SCALE GENOMIC DNA]</scope>
    <source>
        <strain evidence="2 3">LPG 2</strain>
    </source>
</reference>
<name>A0ABS1M3F5_9NOCA</name>
<dbReference type="InterPro" id="IPR014729">
    <property type="entry name" value="Rossmann-like_a/b/a_fold"/>
</dbReference>
<keyword evidence="3" id="KW-1185">Reference proteome</keyword>
<proteinExistence type="predicted"/>
<dbReference type="Pfam" id="PF02698">
    <property type="entry name" value="DUF218"/>
    <property type="match status" value="1"/>
</dbReference>
<evidence type="ECO:0000313" key="3">
    <source>
        <dbReference type="Proteomes" id="UP000602198"/>
    </source>
</evidence>
<dbReference type="InterPro" id="IPR051599">
    <property type="entry name" value="Cell_Envelope_Assoc"/>
</dbReference>
<feature type="domain" description="DUF218" evidence="1">
    <location>
        <begin position="7"/>
        <end position="111"/>
    </location>
</feature>
<sequence>MRPELIERLSAGYVSALVSPASPIIVTGGNPQADVTEARAMADWLTARGIPPERVHLEPDARSTVENAELSAAVMAELGSHDAVLITSSDHMPRAVATFAAAGVRVTDTCTPDDLPYTALFTPMP</sequence>
<evidence type="ECO:0000259" key="1">
    <source>
        <dbReference type="Pfam" id="PF02698"/>
    </source>
</evidence>
<organism evidence="2 3">
    <name type="scientific">Nocardia acididurans</name>
    <dbReference type="NCBI Taxonomy" id="2802282"/>
    <lineage>
        <taxon>Bacteria</taxon>
        <taxon>Bacillati</taxon>
        <taxon>Actinomycetota</taxon>
        <taxon>Actinomycetes</taxon>
        <taxon>Mycobacteriales</taxon>
        <taxon>Nocardiaceae</taxon>
        <taxon>Nocardia</taxon>
    </lineage>
</organism>
<dbReference type="EMBL" id="JAERRJ010000003">
    <property type="protein sequence ID" value="MBL1074710.1"/>
    <property type="molecule type" value="Genomic_DNA"/>
</dbReference>
<dbReference type="Proteomes" id="UP000602198">
    <property type="component" value="Unassembled WGS sequence"/>
</dbReference>
<accession>A0ABS1M3F5</accession>
<evidence type="ECO:0000313" key="2">
    <source>
        <dbReference type="EMBL" id="MBL1074710.1"/>
    </source>
</evidence>
<dbReference type="CDD" id="cd06259">
    <property type="entry name" value="YdcF-like"/>
    <property type="match status" value="1"/>
</dbReference>
<dbReference type="PANTHER" id="PTHR30336:SF4">
    <property type="entry name" value="ENVELOPE BIOGENESIS FACTOR ELYC"/>
    <property type="match status" value="1"/>
</dbReference>
<dbReference type="Gene3D" id="3.40.50.620">
    <property type="entry name" value="HUPs"/>
    <property type="match status" value="1"/>
</dbReference>
<dbReference type="InterPro" id="IPR003848">
    <property type="entry name" value="DUF218"/>
</dbReference>
<gene>
    <name evidence="2" type="ORF">JK358_09900</name>
</gene>
<dbReference type="PANTHER" id="PTHR30336">
    <property type="entry name" value="INNER MEMBRANE PROTEIN, PROBABLE PERMEASE"/>
    <property type="match status" value="1"/>
</dbReference>
<protein>
    <submittedName>
        <fullName evidence="2">YdcF family protein</fullName>
    </submittedName>
</protein>
<comment type="caution">
    <text evidence="2">The sequence shown here is derived from an EMBL/GenBank/DDBJ whole genome shotgun (WGS) entry which is preliminary data.</text>
</comment>